<evidence type="ECO:0000313" key="2">
    <source>
        <dbReference type="EMBL" id="XBO39836.1"/>
    </source>
</evidence>
<evidence type="ECO:0000256" key="1">
    <source>
        <dbReference type="SAM" id="MobiDB-lite"/>
    </source>
</evidence>
<protein>
    <submittedName>
        <fullName evidence="2">Uncharacterized protein</fullName>
    </submittedName>
</protein>
<dbReference type="RefSeq" id="WP_406856688.1">
    <property type="nucleotide sequence ID" value="NZ_CP157484.1"/>
</dbReference>
<reference evidence="2" key="1">
    <citation type="submission" date="2024-05" db="EMBL/GenBank/DDBJ databases">
        <authorList>
            <person name="Kim S."/>
            <person name="Heo J."/>
            <person name="Choi H."/>
            <person name="Choi Y."/>
            <person name="Kwon S.-W."/>
            <person name="Kim Y."/>
        </authorList>
    </citation>
    <scope>NUCLEOTIDE SEQUENCE</scope>
    <source>
        <strain evidence="2">KACC 23698</strain>
    </source>
</reference>
<organism evidence="2">
    <name type="scientific">Alsobacter sp. KACC 23698</name>
    <dbReference type="NCBI Taxonomy" id="3149229"/>
    <lineage>
        <taxon>Bacteria</taxon>
        <taxon>Pseudomonadati</taxon>
        <taxon>Pseudomonadota</taxon>
        <taxon>Alphaproteobacteria</taxon>
        <taxon>Hyphomicrobiales</taxon>
        <taxon>Alsobacteraceae</taxon>
        <taxon>Alsobacter</taxon>
    </lineage>
</organism>
<accession>A0AAU7JHT5</accession>
<dbReference type="EMBL" id="CP157484">
    <property type="protein sequence ID" value="XBO39836.1"/>
    <property type="molecule type" value="Genomic_DNA"/>
</dbReference>
<sequence length="63" mass="6601">MRMIIGGMVLAVVIGVAAGLVLTNMQTPAWRAFSTAGARVGDPGENLVGPPWRNSAREHSAKL</sequence>
<feature type="region of interest" description="Disordered" evidence="1">
    <location>
        <begin position="44"/>
        <end position="63"/>
    </location>
</feature>
<dbReference type="AlphaFoldDB" id="A0AAU7JHT5"/>
<proteinExistence type="predicted"/>
<name>A0AAU7JHT5_9HYPH</name>
<gene>
    <name evidence="2" type="ORF">ABEG18_03375</name>
</gene>